<dbReference type="GO" id="GO:0016887">
    <property type="term" value="F:ATP hydrolysis activity"/>
    <property type="evidence" value="ECO:0000318"/>
    <property type="project" value="GO_Central"/>
</dbReference>
<feature type="region of interest" description="Disordered" evidence="6">
    <location>
        <begin position="1"/>
        <end position="24"/>
    </location>
</feature>
<dbReference type="InterPro" id="IPR036427">
    <property type="entry name" value="Bromodomain-like_sf"/>
</dbReference>
<dbReference type="PROSITE" id="PS00633">
    <property type="entry name" value="BROMODOMAIN_1"/>
    <property type="match status" value="1"/>
</dbReference>
<dbReference type="PANTHER" id="PTHR23069">
    <property type="entry name" value="AAA DOMAIN-CONTAINING"/>
    <property type="match status" value="1"/>
</dbReference>
<keyword evidence="2" id="KW-0547">Nucleotide-binding</keyword>
<dbReference type="OMA" id="LQINMDS"/>
<dbReference type="Proteomes" id="UP000015101">
    <property type="component" value="Unassembled WGS sequence"/>
</dbReference>
<dbReference type="GO" id="GO:0006334">
    <property type="term" value="P:nucleosome assembly"/>
    <property type="evidence" value="ECO:0000318"/>
    <property type="project" value="GO_Central"/>
</dbReference>
<dbReference type="InterPro" id="IPR027417">
    <property type="entry name" value="P-loop_NTPase"/>
</dbReference>
<evidence type="ECO:0000256" key="6">
    <source>
        <dbReference type="SAM" id="MobiDB-lite"/>
    </source>
</evidence>
<keyword evidence="3" id="KW-0067">ATP-binding</keyword>
<dbReference type="STRING" id="6412.T1EF61"/>
<evidence type="ECO:0000313" key="8">
    <source>
        <dbReference type="EMBL" id="ESO06808.1"/>
    </source>
</evidence>
<evidence type="ECO:0000256" key="3">
    <source>
        <dbReference type="ARBA" id="ARBA00022840"/>
    </source>
</evidence>
<dbReference type="PANTHER" id="PTHR23069:SF0">
    <property type="entry name" value="TAT-BINDING HOMOLOG 7"/>
    <property type="match status" value="1"/>
</dbReference>
<evidence type="ECO:0000259" key="7">
    <source>
        <dbReference type="PROSITE" id="PS50014"/>
    </source>
</evidence>
<dbReference type="Pfam" id="PF17862">
    <property type="entry name" value="AAA_lid_3"/>
    <property type="match status" value="1"/>
</dbReference>
<dbReference type="GO" id="GO:0005524">
    <property type="term" value="F:ATP binding"/>
    <property type="evidence" value="ECO:0007669"/>
    <property type="project" value="UniProtKB-KW"/>
</dbReference>
<name>T1EF61_HELRO</name>
<dbReference type="FunFam" id="3.40.50.300:FF:000061">
    <property type="entry name" value="ATPase family, AAA domain-containing 2"/>
    <property type="match status" value="1"/>
</dbReference>
<evidence type="ECO:0000313" key="9">
    <source>
        <dbReference type="EnsemblMetazoa" id="HelroP110881"/>
    </source>
</evidence>
<protein>
    <recommendedName>
        <fullName evidence="7">Bromo domain-containing protein</fullName>
    </recommendedName>
</protein>
<dbReference type="HOGENOM" id="CLU_001448_3_1_1"/>
<dbReference type="SUPFAM" id="SSF52540">
    <property type="entry name" value="P-loop containing nucleoside triphosphate hydrolases"/>
    <property type="match status" value="2"/>
</dbReference>
<dbReference type="Gene3D" id="3.40.50.300">
    <property type="entry name" value="P-loop containing nucleotide triphosphate hydrolases"/>
    <property type="match status" value="2"/>
</dbReference>
<dbReference type="InterPro" id="IPR003593">
    <property type="entry name" value="AAA+_ATPase"/>
</dbReference>
<dbReference type="InterPro" id="IPR045199">
    <property type="entry name" value="ATAD2-like"/>
</dbReference>
<dbReference type="GO" id="GO:0005634">
    <property type="term" value="C:nucleus"/>
    <property type="evidence" value="ECO:0000318"/>
    <property type="project" value="GO_Central"/>
</dbReference>
<reference evidence="9" key="3">
    <citation type="submission" date="2015-06" db="UniProtKB">
        <authorList>
            <consortium name="EnsemblMetazoa"/>
        </authorList>
    </citation>
    <scope>IDENTIFICATION</scope>
</reference>
<dbReference type="EnsemblMetazoa" id="HelroT110881">
    <property type="protein sequence ID" value="HelroP110881"/>
    <property type="gene ID" value="HelroG110881"/>
</dbReference>
<dbReference type="EMBL" id="KB096275">
    <property type="protein sequence ID" value="ESO06808.1"/>
    <property type="molecule type" value="Genomic_DNA"/>
</dbReference>
<dbReference type="InterPro" id="IPR003959">
    <property type="entry name" value="ATPase_AAA_core"/>
</dbReference>
<dbReference type="AlphaFoldDB" id="T1EF61"/>
<dbReference type="InterPro" id="IPR018359">
    <property type="entry name" value="Bromodomain_CS"/>
</dbReference>
<dbReference type="GeneID" id="20195213"/>
<dbReference type="InterPro" id="IPR001487">
    <property type="entry name" value="Bromodomain"/>
</dbReference>
<dbReference type="KEGG" id="hro:HELRODRAFT_110881"/>
<dbReference type="GO" id="GO:0045815">
    <property type="term" value="P:transcription initiation-coupled chromatin remodeling"/>
    <property type="evidence" value="ECO:0000318"/>
    <property type="project" value="GO_Central"/>
</dbReference>
<accession>T1EF61</accession>
<dbReference type="Gene3D" id="1.10.8.60">
    <property type="match status" value="1"/>
</dbReference>
<proteinExistence type="inferred from homology"/>
<dbReference type="SMART" id="SM00297">
    <property type="entry name" value="BROMO"/>
    <property type="match status" value="1"/>
</dbReference>
<dbReference type="PROSITE" id="PS50014">
    <property type="entry name" value="BROMODOMAIN_2"/>
    <property type="match status" value="1"/>
</dbReference>
<comment type="similarity">
    <text evidence="1">Belongs to the AAA ATPase family.</text>
</comment>
<keyword evidence="4 5" id="KW-0103">Bromodomain</keyword>
<dbReference type="InParanoid" id="T1EF61"/>
<dbReference type="SUPFAM" id="SSF47370">
    <property type="entry name" value="Bromodomain"/>
    <property type="match status" value="1"/>
</dbReference>
<reference evidence="8 10" key="2">
    <citation type="journal article" date="2013" name="Nature">
        <title>Insights into bilaterian evolution from three spiralian genomes.</title>
        <authorList>
            <person name="Simakov O."/>
            <person name="Marletaz F."/>
            <person name="Cho S.J."/>
            <person name="Edsinger-Gonzales E."/>
            <person name="Havlak P."/>
            <person name="Hellsten U."/>
            <person name="Kuo D.H."/>
            <person name="Larsson T."/>
            <person name="Lv J."/>
            <person name="Arendt D."/>
            <person name="Savage R."/>
            <person name="Osoegawa K."/>
            <person name="de Jong P."/>
            <person name="Grimwood J."/>
            <person name="Chapman J.A."/>
            <person name="Shapiro H."/>
            <person name="Aerts A."/>
            <person name="Otillar R.P."/>
            <person name="Terry A.Y."/>
            <person name="Boore J.L."/>
            <person name="Grigoriev I.V."/>
            <person name="Lindberg D.R."/>
            <person name="Seaver E.C."/>
            <person name="Weisblat D.A."/>
            <person name="Putnam N.H."/>
            <person name="Rokhsar D.S."/>
        </authorList>
    </citation>
    <scope>NUCLEOTIDE SEQUENCE</scope>
</reference>
<evidence type="ECO:0000256" key="5">
    <source>
        <dbReference type="PROSITE-ProRule" id="PRU00035"/>
    </source>
</evidence>
<reference evidence="10" key="1">
    <citation type="submission" date="2012-12" db="EMBL/GenBank/DDBJ databases">
        <authorList>
            <person name="Hellsten U."/>
            <person name="Grimwood J."/>
            <person name="Chapman J.A."/>
            <person name="Shapiro H."/>
            <person name="Aerts A."/>
            <person name="Otillar R.P."/>
            <person name="Terry A.Y."/>
            <person name="Boore J.L."/>
            <person name="Simakov O."/>
            <person name="Marletaz F."/>
            <person name="Cho S.-J."/>
            <person name="Edsinger-Gonzales E."/>
            <person name="Havlak P."/>
            <person name="Kuo D.-H."/>
            <person name="Larsson T."/>
            <person name="Lv J."/>
            <person name="Arendt D."/>
            <person name="Savage R."/>
            <person name="Osoegawa K."/>
            <person name="de Jong P."/>
            <person name="Lindberg D.R."/>
            <person name="Seaver E.C."/>
            <person name="Weisblat D.A."/>
            <person name="Putnam N.H."/>
            <person name="Grigoriev I.V."/>
            <person name="Rokhsar D.S."/>
        </authorList>
    </citation>
    <scope>NUCLEOTIDE SEQUENCE</scope>
</reference>
<dbReference type="GO" id="GO:0042393">
    <property type="term" value="F:histone binding"/>
    <property type="evidence" value="ECO:0000318"/>
    <property type="project" value="GO_Central"/>
</dbReference>
<organism evidence="9 10">
    <name type="scientific">Helobdella robusta</name>
    <name type="common">Californian leech</name>
    <dbReference type="NCBI Taxonomy" id="6412"/>
    <lineage>
        <taxon>Eukaryota</taxon>
        <taxon>Metazoa</taxon>
        <taxon>Spiralia</taxon>
        <taxon>Lophotrochozoa</taxon>
        <taxon>Annelida</taxon>
        <taxon>Clitellata</taxon>
        <taxon>Hirudinea</taxon>
        <taxon>Rhynchobdellida</taxon>
        <taxon>Glossiphoniidae</taxon>
        <taxon>Helobdella</taxon>
    </lineage>
</organism>
<dbReference type="InterPro" id="IPR041569">
    <property type="entry name" value="AAA_lid_3"/>
</dbReference>
<dbReference type="SMART" id="SM00382">
    <property type="entry name" value="AAA"/>
    <property type="match status" value="1"/>
</dbReference>
<dbReference type="Gene3D" id="1.20.920.10">
    <property type="entry name" value="Bromodomain-like"/>
    <property type="match status" value="1"/>
</dbReference>
<evidence type="ECO:0000313" key="10">
    <source>
        <dbReference type="Proteomes" id="UP000015101"/>
    </source>
</evidence>
<dbReference type="RefSeq" id="XP_009014904.1">
    <property type="nucleotide sequence ID" value="XM_009016656.1"/>
</dbReference>
<dbReference type="Pfam" id="PF00439">
    <property type="entry name" value="Bromodomain"/>
    <property type="match status" value="1"/>
</dbReference>
<dbReference type="GO" id="GO:0003682">
    <property type="term" value="F:chromatin binding"/>
    <property type="evidence" value="ECO:0000318"/>
    <property type="project" value="GO_Central"/>
</dbReference>
<dbReference type="eggNOG" id="KOG0732">
    <property type="taxonomic scope" value="Eukaryota"/>
</dbReference>
<dbReference type="Pfam" id="PF00004">
    <property type="entry name" value="AAA"/>
    <property type="match status" value="1"/>
</dbReference>
<dbReference type="OrthoDB" id="5421at2759"/>
<dbReference type="GO" id="GO:0006337">
    <property type="term" value="P:nucleosome disassembly"/>
    <property type="evidence" value="ECO:0000318"/>
    <property type="project" value="GO_Central"/>
</dbReference>
<feature type="compositionally biased region" description="Low complexity" evidence="6">
    <location>
        <begin position="1"/>
        <end position="14"/>
    </location>
</feature>
<dbReference type="PRINTS" id="PR00503">
    <property type="entry name" value="BROMODOMAIN"/>
</dbReference>
<evidence type="ECO:0000256" key="2">
    <source>
        <dbReference type="ARBA" id="ARBA00022741"/>
    </source>
</evidence>
<feature type="domain" description="Bromo" evidence="7">
    <location>
        <begin position="630"/>
        <end position="700"/>
    </location>
</feature>
<evidence type="ECO:0000256" key="1">
    <source>
        <dbReference type="ARBA" id="ARBA00006914"/>
    </source>
</evidence>
<dbReference type="CDD" id="cd05528">
    <property type="entry name" value="Bromo_AAA"/>
    <property type="match status" value="1"/>
</dbReference>
<keyword evidence="10" id="KW-1185">Reference proteome</keyword>
<dbReference type="CTD" id="20195213"/>
<dbReference type="EMBL" id="AMQM01003692">
    <property type="status" value="NOT_ANNOTATED_CDS"/>
    <property type="molecule type" value="Genomic_DNA"/>
</dbReference>
<sequence length="754" mass="85743">MVMQSSSSNSSSSSEDTDTTGDGLEKFENKRMKKFLPMNLKVEDIMTSAFKDRAHVGSSMADVEPMNVDTSVTFKDVGGLDKILFSLKEMVILPLIYPEFFKSFKVNAPKGVLFYGPPGTGKTLVARALANEYSRGKSKIAFFMRKGADCLSKWVGESEKQLRILFDQAYQMRPSIIFFDEIDGLAPVRSSKQEQFHNSIVTTLLALMDGLDDRGEVIVIGSTNRIDSIDLAFRRPGRFDRELWFPLPSYEGRRDILKIYTSDWTPKLSDDVLHYLASNTIGYSGADLKYLCSEAALNALHGTYPQIFSTGDKLLIDTKEIQVSPKDFLTAMKTIVPSCDRSITPFAKMLPPFLKPLIGRQLQELSRQVTEKIFPKEKIKGLLSKFSRGPGATNEFEEVFDCDLPDINSRHSALVSLKSNSLLVCGRAGQGHTKYICPALLHLFDNLPVHVINLPALYGNEFKTPEESLVHIIKECKLHTPSILYLPNINHWWKEVSRSVLSILVSMVDELYHTVPVFVLGSCDVIDYDDHDPVPDVILNLFNHKREISTPTEEDREAFFQDLIFSIFDQPRIIKPSDRRRAKTSVPLLTAPPVELRKLSSLELEKLKVMEEKTLRELRLFLRDVINKLSRDRKFAIFSKPVDEDEVPDYYNIIHRPMDLSTMMSKIDLHKYHTVGHFLQDIDLIVSNALEYNPETDEADRSIRHRACALKDTAYWIIDSRLDEDFDKLCKDIYISKINRGSSAVLICCCNQFT</sequence>
<gene>
    <name evidence="9" type="primary">20195213</name>
    <name evidence="8" type="ORF">HELRODRAFT_110881</name>
</gene>
<evidence type="ECO:0000256" key="4">
    <source>
        <dbReference type="ARBA" id="ARBA00023117"/>
    </source>
</evidence>